<dbReference type="EMBL" id="CANTFL010001442">
    <property type="protein sequence ID" value="CAI5739998.1"/>
    <property type="molecule type" value="Genomic_DNA"/>
</dbReference>
<reference evidence="1" key="1">
    <citation type="submission" date="2022-12" db="EMBL/GenBank/DDBJ databases">
        <authorList>
            <person name="Webb A."/>
        </authorList>
    </citation>
    <scope>NUCLEOTIDE SEQUENCE</scope>
    <source>
        <strain evidence="1">Hp1</strain>
    </source>
</reference>
<evidence type="ECO:0008006" key="3">
    <source>
        <dbReference type="Google" id="ProtNLM"/>
    </source>
</evidence>
<sequence>MDRQRHASRRRRPSYLVQQDEKRKLAQELSVLQSLLADIQARPKTGSSKSSIVARGDAGESYRQSIVQTRLHAKRVVGATSSAAEPQR</sequence>
<evidence type="ECO:0000313" key="1">
    <source>
        <dbReference type="EMBL" id="CAI5739998.1"/>
    </source>
</evidence>
<proteinExistence type="predicted"/>
<protein>
    <recommendedName>
        <fullName evidence="3">BHLH domain-containing protein</fullName>
    </recommendedName>
</protein>
<keyword evidence="2" id="KW-1185">Reference proteome</keyword>
<dbReference type="AlphaFoldDB" id="A0AAV0UVJ1"/>
<comment type="caution">
    <text evidence="1">The sequence shown here is derived from an EMBL/GenBank/DDBJ whole genome shotgun (WGS) entry which is preliminary data.</text>
</comment>
<dbReference type="Proteomes" id="UP001162031">
    <property type="component" value="Unassembled WGS sequence"/>
</dbReference>
<name>A0AAV0UVJ1_HYABA</name>
<organism evidence="1 2">
    <name type="scientific">Hyaloperonospora brassicae</name>
    <name type="common">Brassica downy mildew</name>
    <name type="synonym">Peronospora brassicae</name>
    <dbReference type="NCBI Taxonomy" id="162125"/>
    <lineage>
        <taxon>Eukaryota</taxon>
        <taxon>Sar</taxon>
        <taxon>Stramenopiles</taxon>
        <taxon>Oomycota</taxon>
        <taxon>Peronosporomycetes</taxon>
        <taxon>Peronosporales</taxon>
        <taxon>Peronosporaceae</taxon>
        <taxon>Hyaloperonospora</taxon>
    </lineage>
</organism>
<gene>
    <name evidence="1" type="ORF">HBR001_LOCUS8013</name>
</gene>
<accession>A0AAV0UVJ1</accession>
<evidence type="ECO:0000313" key="2">
    <source>
        <dbReference type="Proteomes" id="UP001162031"/>
    </source>
</evidence>